<dbReference type="HOGENOM" id="CLU_2455494_0_0_1"/>
<name>A0A0C3RR53_PHLG1</name>
<dbReference type="EMBL" id="KN840674">
    <property type="protein sequence ID" value="KIP02461.1"/>
    <property type="molecule type" value="Genomic_DNA"/>
</dbReference>
<proteinExistence type="predicted"/>
<accession>A0A0C3RR53</accession>
<evidence type="ECO:0000313" key="1">
    <source>
        <dbReference type="EMBL" id="KIP02461.1"/>
    </source>
</evidence>
<keyword evidence="2" id="KW-1185">Reference proteome</keyword>
<gene>
    <name evidence="1" type="ORF">PHLGIDRAFT_293068</name>
</gene>
<dbReference type="AlphaFoldDB" id="A0A0C3RR53"/>
<sequence length="89" mass="10259">MRLSRPMYRTVRRHLQALRAAWGKPNDLPRTSALLARRHRVRRACYAAVPICSVSRYIEIYSPVEGGRCSTRSDPIDIMCNVSQVLMRT</sequence>
<protein>
    <submittedName>
        <fullName evidence="1">Uncharacterized protein</fullName>
    </submittedName>
</protein>
<dbReference type="Proteomes" id="UP000053257">
    <property type="component" value="Unassembled WGS sequence"/>
</dbReference>
<organism evidence="1 2">
    <name type="scientific">Phlebiopsis gigantea (strain 11061_1 CR5-6)</name>
    <name type="common">White-rot fungus</name>
    <name type="synonym">Peniophora gigantea</name>
    <dbReference type="NCBI Taxonomy" id="745531"/>
    <lineage>
        <taxon>Eukaryota</taxon>
        <taxon>Fungi</taxon>
        <taxon>Dikarya</taxon>
        <taxon>Basidiomycota</taxon>
        <taxon>Agaricomycotina</taxon>
        <taxon>Agaricomycetes</taxon>
        <taxon>Polyporales</taxon>
        <taxon>Phanerochaetaceae</taxon>
        <taxon>Phlebiopsis</taxon>
    </lineage>
</organism>
<reference evidence="1 2" key="1">
    <citation type="journal article" date="2014" name="PLoS Genet.">
        <title>Analysis of the Phlebiopsis gigantea genome, transcriptome and secretome provides insight into its pioneer colonization strategies of wood.</title>
        <authorList>
            <person name="Hori C."/>
            <person name="Ishida T."/>
            <person name="Igarashi K."/>
            <person name="Samejima M."/>
            <person name="Suzuki H."/>
            <person name="Master E."/>
            <person name="Ferreira P."/>
            <person name="Ruiz-Duenas F.J."/>
            <person name="Held B."/>
            <person name="Canessa P."/>
            <person name="Larrondo L.F."/>
            <person name="Schmoll M."/>
            <person name="Druzhinina I.S."/>
            <person name="Kubicek C.P."/>
            <person name="Gaskell J.A."/>
            <person name="Kersten P."/>
            <person name="St John F."/>
            <person name="Glasner J."/>
            <person name="Sabat G."/>
            <person name="Splinter BonDurant S."/>
            <person name="Syed K."/>
            <person name="Yadav J."/>
            <person name="Mgbeahuruike A.C."/>
            <person name="Kovalchuk A."/>
            <person name="Asiegbu F.O."/>
            <person name="Lackner G."/>
            <person name="Hoffmeister D."/>
            <person name="Rencoret J."/>
            <person name="Gutierrez A."/>
            <person name="Sun H."/>
            <person name="Lindquist E."/>
            <person name="Barry K."/>
            <person name="Riley R."/>
            <person name="Grigoriev I.V."/>
            <person name="Henrissat B."/>
            <person name="Kues U."/>
            <person name="Berka R.M."/>
            <person name="Martinez A.T."/>
            <person name="Covert S.F."/>
            <person name="Blanchette R.A."/>
            <person name="Cullen D."/>
        </authorList>
    </citation>
    <scope>NUCLEOTIDE SEQUENCE [LARGE SCALE GENOMIC DNA]</scope>
    <source>
        <strain evidence="1 2">11061_1 CR5-6</strain>
    </source>
</reference>
<evidence type="ECO:0000313" key="2">
    <source>
        <dbReference type="Proteomes" id="UP000053257"/>
    </source>
</evidence>